<evidence type="ECO:0000259" key="1">
    <source>
        <dbReference type="PROSITE" id="PS51549"/>
    </source>
</evidence>
<proteinExistence type="predicted"/>
<dbReference type="EMBL" id="JAFKCW010000003">
    <property type="protein sequence ID" value="MBN7801865.1"/>
    <property type="molecule type" value="Genomic_DNA"/>
</dbReference>
<evidence type="ECO:0000313" key="3">
    <source>
        <dbReference type="Proteomes" id="UP000664698"/>
    </source>
</evidence>
<accession>A0ABS3BRE3</accession>
<protein>
    <submittedName>
        <fullName evidence="2">DM13 domain-containing protein</fullName>
    </submittedName>
</protein>
<dbReference type="PROSITE" id="PS51549">
    <property type="entry name" value="DM13"/>
    <property type="match status" value="1"/>
</dbReference>
<dbReference type="Pfam" id="PF10517">
    <property type="entry name" value="DM13"/>
    <property type="match status" value="1"/>
</dbReference>
<dbReference type="RefSeq" id="WP_206569877.1">
    <property type="nucleotide sequence ID" value="NZ_JAFKCW010000003.1"/>
</dbReference>
<reference evidence="2 3" key="1">
    <citation type="submission" date="2021-03" db="EMBL/GenBank/DDBJ databases">
        <title>novel species isolated from a fishpond in China.</title>
        <authorList>
            <person name="Lu H."/>
            <person name="Cai Z."/>
        </authorList>
    </citation>
    <scope>NUCLEOTIDE SEQUENCE [LARGE SCALE GENOMIC DNA]</scope>
    <source>
        <strain evidence="2 3">JCM 31546</strain>
    </source>
</reference>
<evidence type="ECO:0000313" key="2">
    <source>
        <dbReference type="EMBL" id="MBN7801865.1"/>
    </source>
</evidence>
<keyword evidence="3" id="KW-1185">Reference proteome</keyword>
<dbReference type="Proteomes" id="UP000664698">
    <property type="component" value="Unassembled WGS sequence"/>
</dbReference>
<comment type="caution">
    <text evidence="2">The sequence shown here is derived from an EMBL/GenBank/DDBJ whole genome shotgun (WGS) entry which is preliminary data.</text>
</comment>
<gene>
    <name evidence="2" type="ORF">J0A67_13405</name>
</gene>
<name>A0ABS3BRE3_9BACT</name>
<dbReference type="PROSITE" id="PS51257">
    <property type="entry name" value="PROKAR_LIPOPROTEIN"/>
    <property type="match status" value="1"/>
</dbReference>
<sequence>MKSLFKHSLILFLSVSLVSCGDKDGDPMAPDDNVMVVGQIDVLKSGTLSAQSSTNTQGMVSLVKDASGKYFVQLSDTFTTKFSTGTVTVYLATSQTLNPNSASTYQLVSIVGKPGEQFFALPGLPDAKLTHAIIWCGAAAIPFGFAKLD</sequence>
<dbReference type="InterPro" id="IPR019545">
    <property type="entry name" value="DM13_domain"/>
</dbReference>
<organism evidence="2 3">
    <name type="scientific">Algoriphagus aestuariicola</name>
    <dbReference type="NCBI Taxonomy" id="1852016"/>
    <lineage>
        <taxon>Bacteria</taxon>
        <taxon>Pseudomonadati</taxon>
        <taxon>Bacteroidota</taxon>
        <taxon>Cytophagia</taxon>
        <taxon>Cytophagales</taxon>
        <taxon>Cyclobacteriaceae</taxon>
        <taxon>Algoriphagus</taxon>
    </lineage>
</organism>
<feature type="domain" description="DM13" evidence="1">
    <location>
        <begin position="46"/>
        <end position="149"/>
    </location>
</feature>